<accession>A0A7H0VIQ4</accession>
<gene>
    <name evidence="2" type="ORF">H4K34_07100</name>
</gene>
<feature type="chain" id="PRO_5028967660" evidence="1">
    <location>
        <begin position="20"/>
        <end position="322"/>
    </location>
</feature>
<proteinExistence type="predicted"/>
<reference evidence="2 3" key="1">
    <citation type="submission" date="2020-08" db="EMBL/GenBank/DDBJ databases">
        <title>Croceimicrobium hydrocarbonivorans gen. nov., sp. nov., a novel marine bacterium isolated from a bacterial consortium that degrades polyethylene terephthalate.</title>
        <authorList>
            <person name="Liu R."/>
        </authorList>
    </citation>
    <scope>NUCLEOTIDE SEQUENCE [LARGE SCALE GENOMIC DNA]</scope>
    <source>
        <strain evidence="2 3">A20-9</strain>
    </source>
</reference>
<keyword evidence="1" id="KW-0732">Signal</keyword>
<dbReference type="Proteomes" id="UP000516305">
    <property type="component" value="Chromosome"/>
</dbReference>
<dbReference type="KEGG" id="chyd:H4K34_07100"/>
<dbReference type="EMBL" id="CP060139">
    <property type="protein sequence ID" value="QNR25602.1"/>
    <property type="molecule type" value="Genomic_DNA"/>
</dbReference>
<evidence type="ECO:0000313" key="3">
    <source>
        <dbReference type="Proteomes" id="UP000516305"/>
    </source>
</evidence>
<evidence type="ECO:0000256" key="1">
    <source>
        <dbReference type="SAM" id="SignalP"/>
    </source>
</evidence>
<sequence>MLRNLFLFVSLLFSFLAQAQYIGSGVYYNRSVEEWQEDTLYVVVHPEYPQYNEVIKAYMDSNWTINDLAYIDREVIDNKEFRENHPEMVVLDLVALYNDIMSLPYSGNGTGYPEGLEDSWLALAIFEVNMLYAPMFKDEPAILLSPKRALVYYSFVRSIKDPRLKDTDSEEVFTTDFNVNPLHYQALIAIKQLNFLAKESVVAKSGIADATFILDMRKRMNQSGRIRRKILLIDSMHINQELKEEDIAKYFNKTKYRIASSEEIHQLVKEGHEDYCLLIGHSSGAGYHISVFDLATEEIVYFDTDRAKYLEPKHIKDVRKNF</sequence>
<protein>
    <submittedName>
        <fullName evidence="2">Uncharacterized protein</fullName>
    </submittedName>
</protein>
<feature type="signal peptide" evidence="1">
    <location>
        <begin position="1"/>
        <end position="19"/>
    </location>
</feature>
<keyword evidence="3" id="KW-1185">Reference proteome</keyword>
<name>A0A7H0VIQ4_9FLAO</name>
<evidence type="ECO:0000313" key="2">
    <source>
        <dbReference type="EMBL" id="QNR25602.1"/>
    </source>
</evidence>
<dbReference type="AlphaFoldDB" id="A0A7H0VIQ4"/>
<dbReference type="RefSeq" id="WP_210760128.1">
    <property type="nucleotide sequence ID" value="NZ_CP060139.1"/>
</dbReference>
<organism evidence="2 3">
    <name type="scientific">Croceimicrobium hydrocarbonivorans</name>
    <dbReference type="NCBI Taxonomy" id="2761580"/>
    <lineage>
        <taxon>Bacteria</taxon>
        <taxon>Pseudomonadati</taxon>
        <taxon>Bacteroidota</taxon>
        <taxon>Flavobacteriia</taxon>
        <taxon>Flavobacteriales</taxon>
        <taxon>Owenweeksiaceae</taxon>
        <taxon>Croceimicrobium</taxon>
    </lineage>
</organism>